<dbReference type="AlphaFoldDB" id="A0AAV3RX04"/>
<name>A0AAV3RX04_LITER</name>
<protein>
    <recommendedName>
        <fullName evidence="3">Copia protein</fullName>
    </recommendedName>
</protein>
<proteinExistence type="predicted"/>
<sequence length="130" mass="14584">MKQSTISRSSAEAEYRAMAQAVVEVTWVVRLLIELGMQNLTPVELYCDNQSALHIARNPVFHEHTKHIDIDCHFTHDKVLEGLLQMVHLPTTEQIADILTKILPSLQYNYLLSKLGMLQSSLPTACGGVN</sequence>
<dbReference type="CDD" id="cd09272">
    <property type="entry name" value="RNase_HI_RT_Ty1"/>
    <property type="match status" value="1"/>
</dbReference>
<dbReference type="Proteomes" id="UP001454036">
    <property type="component" value="Unassembled WGS sequence"/>
</dbReference>
<reference evidence="1 2" key="1">
    <citation type="submission" date="2024-01" db="EMBL/GenBank/DDBJ databases">
        <title>The complete chloroplast genome sequence of Lithospermum erythrorhizon: insights into the phylogenetic relationship among Boraginaceae species and the maternal lineages of purple gromwells.</title>
        <authorList>
            <person name="Okada T."/>
            <person name="Watanabe K."/>
        </authorList>
    </citation>
    <scope>NUCLEOTIDE SEQUENCE [LARGE SCALE GENOMIC DNA]</scope>
</reference>
<dbReference type="EMBL" id="BAABME010012667">
    <property type="protein sequence ID" value="GAA0185380.1"/>
    <property type="molecule type" value="Genomic_DNA"/>
</dbReference>
<evidence type="ECO:0000313" key="2">
    <source>
        <dbReference type="Proteomes" id="UP001454036"/>
    </source>
</evidence>
<gene>
    <name evidence="1" type="ORF">LIER_32668</name>
</gene>
<evidence type="ECO:0008006" key="3">
    <source>
        <dbReference type="Google" id="ProtNLM"/>
    </source>
</evidence>
<comment type="caution">
    <text evidence="1">The sequence shown here is derived from an EMBL/GenBank/DDBJ whole genome shotgun (WGS) entry which is preliminary data.</text>
</comment>
<evidence type="ECO:0000313" key="1">
    <source>
        <dbReference type="EMBL" id="GAA0185380.1"/>
    </source>
</evidence>
<organism evidence="1 2">
    <name type="scientific">Lithospermum erythrorhizon</name>
    <name type="common">Purple gromwell</name>
    <name type="synonym">Lithospermum officinale var. erythrorhizon</name>
    <dbReference type="NCBI Taxonomy" id="34254"/>
    <lineage>
        <taxon>Eukaryota</taxon>
        <taxon>Viridiplantae</taxon>
        <taxon>Streptophyta</taxon>
        <taxon>Embryophyta</taxon>
        <taxon>Tracheophyta</taxon>
        <taxon>Spermatophyta</taxon>
        <taxon>Magnoliopsida</taxon>
        <taxon>eudicotyledons</taxon>
        <taxon>Gunneridae</taxon>
        <taxon>Pentapetalae</taxon>
        <taxon>asterids</taxon>
        <taxon>lamiids</taxon>
        <taxon>Boraginales</taxon>
        <taxon>Boraginaceae</taxon>
        <taxon>Boraginoideae</taxon>
        <taxon>Lithospermeae</taxon>
        <taxon>Lithospermum</taxon>
    </lineage>
</organism>
<dbReference type="PANTHER" id="PTHR11439:SF498">
    <property type="entry name" value="DNAK FAMILY PROTEIN"/>
    <property type="match status" value="1"/>
</dbReference>
<accession>A0AAV3RX04</accession>
<keyword evidence="2" id="KW-1185">Reference proteome</keyword>
<dbReference type="PANTHER" id="PTHR11439">
    <property type="entry name" value="GAG-POL-RELATED RETROTRANSPOSON"/>
    <property type="match status" value="1"/>
</dbReference>